<proteinExistence type="predicted"/>
<dbReference type="RefSeq" id="XP_066698172.1">
    <property type="nucleotide sequence ID" value="XM_066845774.1"/>
</dbReference>
<evidence type="ECO:0000256" key="9">
    <source>
        <dbReference type="ARBA" id="ARBA00023201"/>
    </source>
</evidence>
<dbReference type="InterPro" id="IPR038770">
    <property type="entry name" value="Na+/solute_symporter_sf"/>
</dbReference>
<evidence type="ECO:0000256" key="7">
    <source>
        <dbReference type="ARBA" id="ARBA00023065"/>
    </source>
</evidence>
<feature type="transmembrane region" description="Helical" evidence="11">
    <location>
        <begin position="579"/>
        <end position="602"/>
    </location>
</feature>
<keyword evidence="2" id="KW-0813">Transport</keyword>
<evidence type="ECO:0000313" key="13">
    <source>
        <dbReference type="EMBL" id="KAK7948666.1"/>
    </source>
</evidence>
<evidence type="ECO:0000256" key="1">
    <source>
        <dbReference type="ARBA" id="ARBA00004141"/>
    </source>
</evidence>
<dbReference type="Proteomes" id="UP001391051">
    <property type="component" value="Unassembled WGS sequence"/>
</dbReference>
<evidence type="ECO:0000256" key="5">
    <source>
        <dbReference type="ARBA" id="ARBA00022989"/>
    </source>
</evidence>
<evidence type="ECO:0000256" key="10">
    <source>
        <dbReference type="SAM" id="MobiDB-lite"/>
    </source>
</evidence>
<evidence type="ECO:0000259" key="12">
    <source>
        <dbReference type="Pfam" id="PF00999"/>
    </source>
</evidence>
<evidence type="ECO:0000313" key="14">
    <source>
        <dbReference type="Proteomes" id="UP001391051"/>
    </source>
</evidence>
<dbReference type="Pfam" id="PF00999">
    <property type="entry name" value="Na_H_Exchanger"/>
    <property type="match status" value="1"/>
</dbReference>
<feature type="transmembrane region" description="Helical" evidence="11">
    <location>
        <begin position="16"/>
        <end position="33"/>
    </location>
</feature>
<keyword evidence="7" id="KW-0406">Ion transport</keyword>
<feature type="transmembrane region" description="Helical" evidence="11">
    <location>
        <begin position="159"/>
        <end position="179"/>
    </location>
</feature>
<feature type="transmembrane region" description="Helical" evidence="11">
    <location>
        <begin position="40"/>
        <end position="60"/>
    </location>
</feature>
<feature type="transmembrane region" description="Helical" evidence="11">
    <location>
        <begin position="199"/>
        <end position="221"/>
    </location>
</feature>
<accession>A0ABR1Q7Z9</accession>
<feature type="transmembrane region" description="Helical" evidence="11">
    <location>
        <begin position="408"/>
        <end position="427"/>
    </location>
</feature>
<evidence type="ECO:0000256" key="4">
    <source>
        <dbReference type="ARBA" id="ARBA00022692"/>
    </source>
</evidence>
<feature type="compositionally biased region" description="Polar residues" evidence="10">
    <location>
        <begin position="472"/>
        <end position="504"/>
    </location>
</feature>
<dbReference type="GeneID" id="92078836"/>
<evidence type="ECO:0000256" key="3">
    <source>
        <dbReference type="ARBA" id="ARBA00022449"/>
    </source>
</evidence>
<feature type="transmembrane region" description="Helical" evidence="11">
    <location>
        <begin position="242"/>
        <end position="260"/>
    </location>
</feature>
<keyword evidence="14" id="KW-1185">Reference proteome</keyword>
<evidence type="ECO:0000256" key="2">
    <source>
        <dbReference type="ARBA" id="ARBA00022448"/>
    </source>
</evidence>
<evidence type="ECO:0000256" key="6">
    <source>
        <dbReference type="ARBA" id="ARBA00023053"/>
    </source>
</evidence>
<gene>
    <name evidence="13" type="ORF">PG986_009552</name>
</gene>
<keyword evidence="8 11" id="KW-0472">Membrane</keyword>
<evidence type="ECO:0000256" key="11">
    <source>
        <dbReference type="SAM" id="Phobius"/>
    </source>
</evidence>
<feature type="compositionally biased region" description="Low complexity" evidence="10">
    <location>
        <begin position="505"/>
        <end position="515"/>
    </location>
</feature>
<feature type="transmembrane region" description="Helical" evidence="11">
    <location>
        <begin position="95"/>
        <end position="116"/>
    </location>
</feature>
<keyword evidence="9" id="KW-0739">Sodium transport</keyword>
<dbReference type="PANTHER" id="PTHR43562:SF3">
    <property type="entry name" value="SODIUM ION_PROTON EXCHANGER (EUROFUNG)"/>
    <property type="match status" value="1"/>
</dbReference>
<reference evidence="13 14" key="1">
    <citation type="submission" date="2023-01" db="EMBL/GenBank/DDBJ databases">
        <title>Analysis of 21 Apiospora genomes using comparative genomics revels a genus with tremendous synthesis potential of carbohydrate active enzymes and secondary metabolites.</title>
        <authorList>
            <person name="Sorensen T."/>
        </authorList>
    </citation>
    <scope>NUCLEOTIDE SEQUENCE [LARGE SCALE GENOMIC DNA]</scope>
    <source>
        <strain evidence="13 14">CBS 24483</strain>
    </source>
</reference>
<feature type="transmembrane region" description="Helical" evidence="11">
    <location>
        <begin position="128"/>
        <end position="147"/>
    </location>
</feature>
<name>A0ABR1Q7Z9_9PEZI</name>
<keyword evidence="6" id="KW-0915">Sodium</keyword>
<dbReference type="InterPro" id="IPR006153">
    <property type="entry name" value="Cation/H_exchanger_TM"/>
</dbReference>
<keyword evidence="5 11" id="KW-1133">Transmembrane helix</keyword>
<feature type="region of interest" description="Disordered" evidence="10">
    <location>
        <begin position="460"/>
        <end position="529"/>
    </location>
</feature>
<feature type="transmembrane region" description="Helical" evidence="11">
    <location>
        <begin position="66"/>
        <end position="83"/>
    </location>
</feature>
<dbReference type="PANTHER" id="PTHR43562">
    <property type="entry name" value="NAPA-TYPE SODIUM/HYDROGEN ANTIPORTER"/>
    <property type="match status" value="1"/>
</dbReference>
<dbReference type="EMBL" id="JAQQWE010000006">
    <property type="protein sequence ID" value="KAK7948666.1"/>
    <property type="molecule type" value="Genomic_DNA"/>
</dbReference>
<feature type="domain" description="Cation/H+ exchanger transmembrane" evidence="12">
    <location>
        <begin position="40"/>
        <end position="289"/>
    </location>
</feature>
<comment type="subcellular location">
    <subcellularLocation>
        <location evidence="1">Membrane</location>
        <topology evidence="1">Multi-pass membrane protein</topology>
    </subcellularLocation>
</comment>
<feature type="transmembrane region" description="Helical" evidence="11">
    <location>
        <begin position="266"/>
        <end position="285"/>
    </location>
</feature>
<dbReference type="Gene3D" id="1.20.1530.20">
    <property type="match status" value="1"/>
</dbReference>
<sequence length="631" mass="65773">MHTASLPYHEPGLEDILILATFLLALNVVNAVLDRTLYCGLVGQVFVGVAWGTPGGGWLAAPVERAVVQLGYLGLLLLVFEGGASSSLPTMRVNLALSSCVALTGVAAPIGLSFLLLGPLADATPLQAFAAGAALCSTSLGTTFTVLSTSGLAATRLGSILSTAAMMDDVVGLVMVQLVSAGLGGDGSDGRTDIAPAVVARPVLVSIAFTVVVPVACRFVLRPVMARLWKSGAKQSRLFQQLLGAGQSAFLVQTGVLLGLVAAAGYAGASVLLAAYLAGIVASWWRDERAALLASSCSAAPTEQMVMAEGDSALPVDSPTPTCAVNVRIDSNSQQQPAASIEANDSRDMYPTYYGDSAERILKPFFFVRDLPLSYADSYHELTSNRKASIGFSIPISRMFSGPVVWRGLIYTALMILGKTLCGVWLVRFPVSPIGFFGGIYSSASRTARVVLQSINPGRLVHQRPQKGQGEEASSVTENQQSPSSSTGQEAMPSGQTDETSNHCASAAAATSISAPKSKTPGRPRKPLSLYPAGIVSSAMVARGEIGFLISSVAESKGIFRSSSSSTTATSSPEEGSEMFLIITWAIVLCTMLGPLCVGLLVRRVQKLEGRSAQGQVEGDRKNALGAWGFS</sequence>
<protein>
    <recommendedName>
        <fullName evidence="12">Cation/H+ exchanger transmembrane domain-containing protein</fullName>
    </recommendedName>
</protein>
<keyword evidence="4 11" id="KW-0812">Transmembrane</keyword>
<keyword evidence="3" id="KW-0050">Antiport</keyword>
<organism evidence="13 14">
    <name type="scientific">Apiospora aurea</name>
    <dbReference type="NCBI Taxonomy" id="335848"/>
    <lineage>
        <taxon>Eukaryota</taxon>
        <taxon>Fungi</taxon>
        <taxon>Dikarya</taxon>
        <taxon>Ascomycota</taxon>
        <taxon>Pezizomycotina</taxon>
        <taxon>Sordariomycetes</taxon>
        <taxon>Xylariomycetidae</taxon>
        <taxon>Amphisphaeriales</taxon>
        <taxon>Apiosporaceae</taxon>
        <taxon>Apiospora</taxon>
    </lineage>
</organism>
<evidence type="ECO:0000256" key="8">
    <source>
        <dbReference type="ARBA" id="ARBA00023136"/>
    </source>
</evidence>
<comment type="caution">
    <text evidence="13">The sequence shown here is derived from an EMBL/GenBank/DDBJ whole genome shotgun (WGS) entry which is preliminary data.</text>
</comment>